<evidence type="ECO:0000259" key="2">
    <source>
        <dbReference type="Pfam" id="PF13401"/>
    </source>
</evidence>
<dbReference type="EMBL" id="BLAY01000012">
    <property type="protein sequence ID" value="GET36368.1"/>
    <property type="molecule type" value="Genomic_DNA"/>
</dbReference>
<accession>A0AAV3X2F8</accession>
<keyword evidence="1" id="KW-1133">Transmembrane helix</keyword>
<dbReference type="InterPro" id="IPR027417">
    <property type="entry name" value="P-loop_NTPase"/>
</dbReference>
<feature type="transmembrane region" description="Helical" evidence="1">
    <location>
        <begin position="163"/>
        <end position="183"/>
    </location>
</feature>
<dbReference type="PANTHER" id="PTHR34301:SF8">
    <property type="entry name" value="ATPASE DOMAIN-CONTAINING PROTEIN"/>
    <property type="match status" value="1"/>
</dbReference>
<reference evidence="3" key="1">
    <citation type="submission" date="2019-10" db="EMBL/GenBank/DDBJ databases">
        <title>Draft genome sequece of Microseira wollei NIES-4236.</title>
        <authorList>
            <person name="Yamaguchi H."/>
            <person name="Suzuki S."/>
            <person name="Kawachi M."/>
        </authorList>
    </citation>
    <scope>NUCLEOTIDE SEQUENCE</scope>
    <source>
        <strain evidence="3">NIES-4236</strain>
    </source>
</reference>
<protein>
    <recommendedName>
        <fullName evidence="2">ORC1/DEAH AAA+ ATPase domain-containing protein</fullName>
    </recommendedName>
</protein>
<evidence type="ECO:0000313" key="3">
    <source>
        <dbReference type="EMBL" id="GET36368.1"/>
    </source>
</evidence>
<feature type="transmembrane region" description="Helical" evidence="1">
    <location>
        <begin position="195"/>
        <end position="218"/>
    </location>
</feature>
<gene>
    <name evidence="3" type="ORF">MiSe_11170</name>
</gene>
<dbReference type="RefSeq" id="WP_226575829.1">
    <property type="nucleotide sequence ID" value="NZ_BLAY01000012.1"/>
</dbReference>
<name>A0AAV3X2F8_9CYAN</name>
<feature type="transmembrane region" description="Helical" evidence="1">
    <location>
        <begin position="224"/>
        <end position="249"/>
    </location>
</feature>
<dbReference type="Gene3D" id="3.40.50.300">
    <property type="entry name" value="P-loop containing nucleotide triphosphate hydrolases"/>
    <property type="match status" value="1"/>
</dbReference>
<dbReference type="Proteomes" id="UP001050975">
    <property type="component" value="Unassembled WGS sequence"/>
</dbReference>
<feature type="transmembrane region" description="Helical" evidence="1">
    <location>
        <begin position="20"/>
        <end position="36"/>
    </location>
</feature>
<organism evidence="3 4">
    <name type="scientific">Microseira wollei NIES-4236</name>
    <dbReference type="NCBI Taxonomy" id="2530354"/>
    <lineage>
        <taxon>Bacteria</taxon>
        <taxon>Bacillati</taxon>
        <taxon>Cyanobacteriota</taxon>
        <taxon>Cyanophyceae</taxon>
        <taxon>Oscillatoriophycideae</taxon>
        <taxon>Aerosakkonematales</taxon>
        <taxon>Aerosakkonemataceae</taxon>
        <taxon>Microseira</taxon>
    </lineage>
</organism>
<evidence type="ECO:0000256" key="1">
    <source>
        <dbReference type="SAM" id="Phobius"/>
    </source>
</evidence>
<dbReference type="AlphaFoldDB" id="A0AAV3X2F8"/>
<feature type="transmembrane region" description="Helical" evidence="1">
    <location>
        <begin position="57"/>
        <end position="82"/>
    </location>
</feature>
<evidence type="ECO:0000313" key="4">
    <source>
        <dbReference type="Proteomes" id="UP001050975"/>
    </source>
</evidence>
<dbReference type="Pfam" id="PF13401">
    <property type="entry name" value="AAA_22"/>
    <property type="match status" value="1"/>
</dbReference>
<dbReference type="PANTHER" id="PTHR34301">
    <property type="entry name" value="DNA-BINDING PROTEIN-RELATED"/>
    <property type="match status" value="1"/>
</dbReference>
<keyword evidence="1" id="KW-0472">Membrane</keyword>
<dbReference type="InterPro" id="IPR049945">
    <property type="entry name" value="AAA_22"/>
</dbReference>
<dbReference type="SUPFAM" id="SSF52540">
    <property type="entry name" value="P-loop containing nucleoside triphosphate hydrolases"/>
    <property type="match status" value="1"/>
</dbReference>
<feature type="transmembrane region" description="Helical" evidence="1">
    <location>
        <begin position="122"/>
        <end position="143"/>
    </location>
</feature>
<comment type="caution">
    <text evidence="3">The sequence shown here is derived from an EMBL/GenBank/DDBJ whole genome shotgun (WGS) entry which is preliminary data.</text>
</comment>
<proteinExistence type="predicted"/>
<sequence>MTSPNVPRNAYTDAPEQHPNLIIGSLQLLLWVFFRPSAGRNHLSRIDPSRDPAFWKLLIQALLVLPVLTNSIVVALVLGLLRKPVQEILLGVVSGVVLGVMSGVVWTVALSLVGLMFNSVSGVVWAVASGLTLGVVWGVASGVRPDMTSGLASGWGSGLELGLGLGVLWGVLWGMVWAVMRFVKSHSLSNLLHTVVLGMLSGVVLGAALGAAFGLLSGVAPEMIGLWILGIILGITINLWLPVMLYPFLSLGNFLLYRLEQLRTTSKPSLLHRHSAFWNESQRLRLYGLDKHVLLIMERNPDEGKAALNYLSTSRQRWAARAVQIELDARELERCTDVKAISNAHRSLAVGELNSPVSSLLSSFSRISEDVDAALNKRSAYYRRLDLLTVAEKLNGLIRELTRSSGSDQYAVRFLPIANNWYEVVRDHVRQLAETVELRQEVDNPYIVGNPLTEQQEIFTGRTDIGKRMEQFIFDRRRPPLLLYGQRRMGKTSLLNNLGRLLPSTIIPMFVDLQGPVSSARDYAGFLYNIARSMAASAKRQSGLTLPSLNRETLQDDPFTRFDEWLDKVEEALQQNIALLALDEFEALDKAFTKGRFDEQDVLGMLRHLIQHRPRFKVLLAGSHTIEEFQRWASYLINVQVLHISYLKEAEACKLIEQPVQDFTLRYEPKAVERVLQLTRCHPFLIQLLCREIITLKNEQDPSIRRLATLADVEAAIPKALSVGSLFFADIQNNQIDAAGLAILRFLSAQGEGAIVSRKTILQQFPDEYNALDLLRQRELIEEVGDGYRFQVELIRRWFAQQLTS</sequence>
<keyword evidence="1" id="KW-0812">Transmembrane</keyword>
<keyword evidence="4" id="KW-1185">Reference proteome</keyword>
<dbReference type="GO" id="GO:0016887">
    <property type="term" value="F:ATP hydrolysis activity"/>
    <property type="evidence" value="ECO:0007669"/>
    <property type="project" value="InterPro"/>
</dbReference>
<feature type="transmembrane region" description="Helical" evidence="1">
    <location>
        <begin position="88"/>
        <end position="115"/>
    </location>
</feature>
<feature type="domain" description="ORC1/DEAH AAA+ ATPase" evidence="2">
    <location>
        <begin position="478"/>
        <end position="628"/>
    </location>
</feature>